<dbReference type="Proteomes" id="UP001642464">
    <property type="component" value="Unassembled WGS sequence"/>
</dbReference>
<name>A0ABP0I9T4_9DINO</name>
<evidence type="ECO:0000256" key="1">
    <source>
        <dbReference type="SAM" id="MobiDB-lite"/>
    </source>
</evidence>
<evidence type="ECO:0000256" key="2">
    <source>
        <dbReference type="SAM" id="Phobius"/>
    </source>
</evidence>
<protein>
    <recommendedName>
        <fullName evidence="5">Derlin</fullName>
    </recommendedName>
</protein>
<feature type="transmembrane region" description="Helical" evidence="2">
    <location>
        <begin position="94"/>
        <end position="112"/>
    </location>
</feature>
<sequence>MVFPDLRDLGNLPWAPRVFSFALGCLILVGQPVSWHEWDSDRWGEVRSVHAQRIWPVLTYGAFLGTVLLAHFVTRLFTQRCLLHQHGQGIRIRCLCLFTWYEVMLFLLSFAVGPTAALWDYLKGFICTVLASLVIQKPNFTQFGELSDYVYCTYCAALLLERMDRDRKERRHTRGGGAKQREKGEEEHGERVLPMKKGVSRWDGGFRHHG</sequence>
<feature type="transmembrane region" description="Helical" evidence="2">
    <location>
        <begin position="54"/>
        <end position="73"/>
    </location>
</feature>
<proteinExistence type="predicted"/>
<dbReference type="EMBL" id="CAXAMM010003236">
    <property type="protein sequence ID" value="CAK8999068.1"/>
    <property type="molecule type" value="Genomic_DNA"/>
</dbReference>
<feature type="region of interest" description="Disordered" evidence="1">
    <location>
        <begin position="169"/>
        <end position="210"/>
    </location>
</feature>
<keyword evidence="2" id="KW-0812">Transmembrane</keyword>
<evidence type="ECO:0008006" key="5">
    <source>
        <dbReference type="Google" id="ProtNLM"/>
    </source>
</evidence>
<evidence type="ECO:0000313" key="3">
    <source>
        <dbReference type="EMBL" id="CAK8999068.1"/>
    </source>
</evidence>
<gene>
    <name evidence="3" type="ORF">SCF082_LOCUS5905</name>
</gene>
<feature type="transmembrane region" description="Helical" evidence="2">
    <location>
        <begin position="12"/>
        <end position="34"/>
    </location>
</feature>
<evidence type="ECO:0000313" key="4">
    <source>
        <dbReference type="Proteomes" id="UP001642464"/>
    </source>
</evidence>
<organism evidence="3 4">
    <name type="scientific">Durusdinium trenchii</name>
    <dbReference type="NCBI Taxonomy" id="1381693"/>
    <lineage>
        <taxon>Eukaryota</taxon>
        <taxon>Sar</taxon>
        <taxon>Alveolata</taxon>
        <taxon>Dinophyceae</taxon>
        <taxon>Suessiales</taxon>
        <taxon>Symbiodiniaceae</taxon>
        <taxon>Durusdinium</taxon>
    </lineage>
</organism>
<keyword evidence="2" id="KW-0472">Membrane</keyword>
<comment type="caution">
    <text evidence="3">The sequence shown here is derived from an EMBL/GenBank/DDBJ whole genome shotgun (WGS) entry which is preliminary data.</text>
</comment>
<reference evidence="3 4" key="1">
    <citation type="submission" date="2024-02" db="EMBL/GenBank/DDBJ databases">
        <authorList>
            <person name="Chen Y."/>
            <person name="Shah S."/>
            <person name="Dougan E. K."/>
            <person name="Thang M."/>
            <person name="Chan C."/>
        </authorList>
    </citation>
    <scope>NUCLEOTIDE SEQUENCE [LARGE SCALE GENOMIC DNA]</scope>
</reference>
<feature type="compositionally biased region" description="Basic and acidic residues" evidence="1">
    <location>
        <begin position="179"/>
        <end position="193"/>
    </location>
</feature>
<keyword evidence="4" id="KW-1185">Reference proteome</keyword>
<keyword evidence="2" id="KW-1133">Transmembrane helix</keyword>
<accession>A0ABP0I9T4</accession>